<evidence type="ECO:0000259" key="1">
    <source>
        <dbReference type="Pfam" id="PF08241"/>
    </source>
</evidence>
<accession>A0A4R3JSE8</accession>
<dbReference type="Proteomes" id="UP000295135">
    <property type="component" value="Unassembled WGS sequence"/>
</dbReference>
<dbReference type="InterPro" id="IPR013216">
    <property type="entry name" value="Methyltransf_11"/>
</dbReference>
<dbReference type="SUPFAM" id="SSF54534">
    <property type="entry name" value="FKBP-like"/>
    <property type="match status" value="1"/>
</dbReference>
<proteinExistence type="predicted"/>
<dbReference type="GO" id="GO:0032259">
    <property type="term" value="P:methylation"/>
    <property type="evidence" value="ECO:0007669"/>
    <property type="project" value="UniProtKB-KW"/>
</dbReference>
<evidence type="ECO:0000313" key="2">
    <source>
        <dbReference type="EMBL" id="TCS70146.1"/>
    </source>
</evidence>
<comment type="caution">
    <text evidence="2">The sequence shown here is derived from an EMBL/GenBank/DDBJ whole genome shotgun (WGS) entry which is preliminary data.</text>
</comment>
<keyword evidence="2" id="KW-0489">Methyltransferase</keyword>
<organism evidence="2 3">
    <name type="scientific">Sulfuritortus calidifontis</name>
    <dbReference type="NCBI Taxonomy" id="1914471"/>
    <lineage>
        <taxon>Bacteria</taxon>
        <taxon>Pseudomonadati</taxon>
        <taxon>Pseudomonadota</taxon>
        <taxon>Betaproteobacteria</taxon>
        <taxon>Nitrosomonadales</taxon>
        <taxon>Thiobacillaceae</taxon>
        <taxon>Sulfuritortus</taxon>
    </lineage>
</organism>
<keyword evidence="2" id="KW-0808">Transferase</keyword>
<dbReference type="RefSeq" id="WP_126460725.1">
    <property type="nucleotide sequence ID" value="NZ_AP018721.1"/>
</dbReference>
<dbReference type="Gene3D" id="3.40.50.150">
    <property type="entry name" value="Vaccinia Virus protein VP39"/>
    <property type="match status" value="1"/>
</dbReference>
<reference evidence="2 3" key="1">
    <citation type="submission" date="2019-03" db="EMBL/GenBank/DDBJ databases">
        <title>Genomic Encyclopedia of Type Strains, Phase IV (KMG-IV): sequencing the most valuable type-strain genomes for metagenomic binning, comparative biology and taxonomic classification.</title>
        <authorList>
            <person name="Goeker M."/>
        </authorList>
    </citation>
    <scope>NUCLEOTIDE SEQUENCE [LARGE SCALE GENOMIC DNA]</scope>
    <source>
        <strain evidence="2 3">DSM 103923</strain>
    </source>
</reference>
<dbReference type="PANTHER" id="PTHR43036">
    <property type="entry name" value="OSJNBB0011N17.9 PROTEIN"/>
    <property type="match status" value="1"/>
</dbReference>
<dbReference type="Gene3D" id="3.10.50.40">
    <property type="match status" value="1"/>
</dbReference>
<dbReference type="GO" id="GO:0003755">
    <property type="term" value="F:peptidyl-prolyl cis-trans isomerase activity"/>
    <property type="evidence" value="ECO:0007669"/>
    <property type="project" value="InterPro"/>
</dbReference>
<name>A0A4R3JSE8_9PROT</name>
<dbReference type="PANTHER" id="PTHR43036:SF2">
    <property type="entry name" value="OS04G0481300 PROTEIN"/>
    <property type="match status" value="1"/>
</dbReference>
<feature type="domain" description="Methyltransferase type 11" evidence="1">
    <location>
        <begin position="279"/>
        <end position="351"/>
    </location>
</feature>
<protein>
    <submittedName>
        <fullName evidence="2">Methyltransferase family protein</fullName>
    </submittedName>
</protein>
<dbReference type="SUPFAM" id="SSF53335">
    <property type="entry name" value="S-adenosyl-L-methionine-dependent methyltransferases"/>
    <property type="match status" value="1"/>
</dbReference>
<dbReference type="InterPro" id="IPR029063">
    <property type="entry name" value="SAM-dependent_MTases_sf"/>
</dbReference>
<dbReference type="GO" id="GO:0008757">
    <property type="term" value="F:S-adenosylmethionine-dependent methyltransferase activity"/>
    <property type="evidence" value="ECO:0007669"/>
    <property type="project" value="InterPro"/>
</dbReference>
<dbReference type="EMBL" id="SLZY01000017">
    <property type="protein sequence ID" value="TCS70146.1"/>
    <property type="molecule type" value="Genomic_DNA"/>
</dbReference>
<sequence length="426" mass="47600">MDIISNEFLSLAETANQIAQPRQRVERTSSRALASLEFALHWQSEQARHTDLYLASPVNLWRDFFPPEIEAAVLDKPVGHTERLHCLPGCLVPAYAAGDCLDIADSRFNRQYRPRSLIEPRAGRFYPRGFIAGVKDIYSEDMTPFRVARVQGDTLTVDLNHPLAGRDLNLDIRILEAWQAGPETGGRASDIAELVAGRGPGMQARWRGEPTDFFAAAAFARGDTGDDAEFYGRPRLVDHLDRLALKQVEKLYGRLLPQGGRVLDLMTSWKSHLSEAAPAEVAGLGMNAEELAANPLLAERVVQDLNQQPKLPFAEAEFDAAVCTVSVEYLTRPLEVFQEVARVLKPGAPFVLTFSNRYFPPKVIRVWEDCHPFERMGLVLEYFHRAGGFTDLATFSLVGLPRPEDDKYADRMAYSDPVYAAWGKKA</sequence>
<dbReference type="OrthoDB" id="529208at2"/>
<evidence type="ECO:0000313" key="3">
    <source>
        <dbReference type="Proteomes" id="UP000295135"/>
    </source>
</evidence>
<keyword evidence="3" id="KW-1185">Reference proteome</keyword>
<gene>
    <name evidence="2" type="ORF">EDC61_11751</name>
</gene>
<dbReference type="CDD" id="cd02440">
    <property type="entry name" value="AdoMet_MTases"/>
    <property type="match status" value="1"/>
</dbReference>
<dbReference type="Pfam" id="PF08241">
    <property type="entry name" value="Methyltransf_11"/>
    <property type="match status" value="1"/>
</dbReference>
<dbReference type="InterPro" id="IPR046357">
    <property type="entry name" value="PPIase_dom_sf"/>
</dbReference>
<dbReference type="AlphaFoldDB" id="A0A4R3JSE8"/>